<dbReference type="Proteomes" id="UP000245626">
    <property type="component" value="Unassembled WGS sequence"/>
</dbReference>
<organism evidence="1 2">
    <name type="scientific">Violaceomyces palustris</name>
    <dbReference type="NCBI Taxonomy" id="1673888"/>
    <lineage>
        <taxon>Eukaryota</taxon>
        <taxon>Fungi</taxon>
        <taxon>Dikarya</taxon>
        <taxon>Basidiomycota</taxon>
        <taxon>Ustilaginomycotina</taxon>
        <taxon>Ustilaginomycetes</taxon>
        <taxon>Violaceomycetales</taxon>
        <taxon>Violaceomycetaceae</taxon>
        <taxon>Violaceomyces</taxon>
    </lineage>
</organism>
<evidence type="ECO:0000313" key="2">
    <source>
        <dbReference type="Proteomes" id="UP000245626"/>
    </source>
</evidence>
<name>A0ACD0NRV3_9BASI</name>
<protein>
    <submittedName>
        <fullName evidence="1">Uncharacterized protein</fullName>
    </submittedName>
</protein>
<gene>
    <name evidence="1" type="ORF">IE53DRAFT_389254</name>
</gene>
<dbReference type="EMBL" id="KZ820185">
    <property type="protein sequence ID" value="PWN48536.1"/>
    <property type="molecule type" value="Genomic_DNA"/>
</dbReference>
<proteinExistence type="predicted"/>
<keyword evidence="2" id="KW-1185">Reference proteome</keyword>
<sequence>MVSNRSASTRISPSPSPSLHHHLLLLLLLSLLANLRPASAQSSPLPSTNNAQSACVQLGDCTTLPAQNTYKTETQNVPVTPPAYTPGLATILNPASDSAYLSSLASAGGQAAFTSRKQTNGATQTNAVVLTTGSDGEVATLMTITTTASSSASQNTSEPLQIGFNSAQTLNIGTSIPLLSTSLVLITLSCLSGAFFIL</sequence>
<reference evidence="1 2" key="1">
    <citation type="journal article" date="2018" name="Mol. Biol. Evol.">
        <title>Broad Genomic Sampling Reveals a Smut Pathogenic Ancestry of the Fungal Clade Ustilaginomycotina.</title>
        <authorList>
            <person name="Kijpornyongpan T."/>
            <person name="Mondo S.J."/>
            <person name="Barry K."/>
            <person name="Sandor L."/>
            <person name="Lee J."/>
            <person name="Lipzen A."/>
            <person name="Pangilinan J."/>
            <person name="LaButti K."/>
            <person name="Hainaut M."/>
            <person name="Henrissat B."/>
            <person name="Grigoriev I.V."/>
            <person name="Spatafora J.W."/>
            <person name="Aime M.C."/>
        </authorList>
    </citation>
    <scope>NUCLEOTIDE SEQUENCE [LARGE SCALE GENOMIC DNA]</scope>
    <source>
        <strain evidence="1 2">SA 807</strain>
    </source>
</reference>
<accession>A0ACD0NRV3</accession>
<evidence type="ECO:0000313" key="1">
    <source>
        <dbReference type="EMBL" id="PWN48536.1"/>
    </source>
</evidence>